<dbReference type="VEuPathDB" id="VectorBase:AMIN005730"/>
<feature type="compositionally biased region" description="Acidic residues" evidence="1">
    <location>
        <begin position="642"/>
        <end position="689"/>
    </location>
</feature>
<feature type="compositionally biased region" description="Basic residues" evidence="1">
    <location>
        <begin position="698"/>
        <end position="717"/>
    </location>
</feature>
<reference evidence="3" key="1">
    <citation type="submission" date="2013-03" db="EMBL/GenBank/DDBJ databases">
        <title>The Genome Sequence of Anopheles minimus MINIMUS1.</title>
        <authorList>
            <consortium name="The Broad Institute Genomics Platform"/>
            <person name="Neafsey D.E."/>
            <person name="Walton C."/>
            <person name="Walker B."/>
            <person name="Young S.K."/>
            <person name="Zeng Q."/>
            <person name="Gargeya S."/>
            <person name="Fitzgerald M."/>
            <person name="Haas B."/>
            <person name="Abouelleil A."/>
            <person name="Allen A.W."/>
            <person name="Alvarado L."/>
            <person name="Arachchi H.M."/>
            <person name="Berlin A.M."/>
            <person name="Chapman S.B."/>
            <person name="Gainer-Dewar J."/>
            <person name="Goldberg J."/>
            <person name="Griggs A."/>
            <person name="Gujja S."/>
            <person name="Hansen M."/>
            <person name="Howarth C."/>
            <person name="Imamovic A."/>
            <person name="Ireland A."/>
            <person name="Larimer J."/>
            <person name="McCowan C."/>
            <person name="Murphy C."/>
            <person name="Pearson M."/>
            <person name="Poon T.W."/>
            <person name="Priest M."/>
            <person name="Roberts A."/>
            <person name="Saif S."/>
            <person name="Shea T."/>
            <person name="Sisk P."/>
            <person name="Sykes S."/>
            <person name="Wortman J."/>
            <person name="Nusbaum C."/>
            <person name="Birren B."/>
        </authorList>
    </citation>
    <scope>NUCLEOTIDE SEQUENCE [LARGE SCALE GENOMIC DNA]</scope>
    <source>
        <strain evidence="3">MINIMUS1</strain>
    </source>
</reference>
<dbReference type="EnsemblMetazoa" id="AMIN005730-RA">
    <property type="protein sequence ID" value="AMIN005730-PA"/>
    <property type="gene ID" value="AMIN005730"/>
</dbReference>
<feature type="region of interest" description="Disordered" evidence="1">
    <location>
        <begin position="785"/>
        <end position="812"/>
    </location>
</feature>
<dbReference type="AlphaFoldDB" id="A0A182W5W4"/>
<feature type="region of interest" description="Disordered" evidence="1">
    <location>
        <begin position="354"/>
        <end position="391"/>
    </location>
</feature>
<evidence type="ECO:0000256" key="1">
    <source>
        <dbReference type="SAM" id="MobiDB-lite"/>
    </source>
</evidence>
<dbReference type="Proteomes" id="UP000075920">
    <property type="component" value="Unassembled WGS sequence"/>
</dbReference>
<sequence length="860" mass="93980">MGRPGHCWLADTLHGSFNTATNALWETIKIEPFDDADSSEFGMDPSKMGLEQLLAIGITDSAVNSGETGCIPDGGGSGGTGGTVPGRESPNTILGLKGNMYKHTSQQLFCDSPKQPDQKPQIRHDCMWAGMCADQSHPEKHSAGRVGCNCLQQRVEQTLDLMLMPGKSYYKAVKIEGQPNGGAVDTARSAGALRPQSYPVSPPVKSVLFKPVQSSAELPAGSSLLKRQNQLSVLPIQGYKQLPPSPPSSSECATSSAVEAGWEGRGLDPRTVVRVPHIPRGSFLSVSEQELRSITAQNHARPDTPLSLEEDPLEFKHNLNLLTATCTMGSNQQRLLPNAYSSLSSAVATGTAEVSHSSVNGNTINNTTPTSATNSSCSSATMTGTESRTSGGFGGRLGGNCSCGNSIGGVSCHTPQCYYNYLQDDTPTSVEDLRNRLMLIDDLNTLPELSTHHHLHHHHHHQVRPDSPDSSLRQLLSDLREIECSSESRSYLLDDQPTSSPTAAGVLAKDGSLQFSLHPQQQQQHQHQQQQQQQQQGLRHQSSLAPCGGGMSGGAHIACNKECCWSSLELSHLASPGNERKRRNHQFAYRRRSITARGLISDDDEDEEDDLMKQFAEEDDDFDKHFEQIAPGNLHYTHAPLSEDEEEDEEEDEDESEEEEEEEDEEKETREEDEDEEEEEDEDEDEDVQNESMYGSRSRSRNRTSRHRYHNQYRRTPARASYRPYEVDAYSNGKVPKMPASNLLANGAVNTIIAGSGASSLKSSLLGSRTGANCTGGNNAGTAVASATAQQPTGTANNSYQATHFGDHSYTRPKGGYNMNELGVQTPSDSGEFCLDIIIAYYGIFQKKRLHLLRHEKQKT</sequence>
<feature type="compositionally biased region" description="Polar residues" evidence="1">
    <location>
        <begin position="790"/>
        <end position="802"/>
    </location>
</feature>
<protein>
    <submittedName>
        <fullName evidence="2">Uncharacterized protein</fullName>
    </submittedName>
</protein>
<dbReference type="PANTHER" id="PTHR48147">
    <property type="entry name" value="PROTEIN CBG23787"/>
    <property type="match status" value="1"/>
</dbReference>
<dbReference type="PANTHER" id="PTHR48147:SF3">
    <property type="entry name" value="MYELIN TRANSCRIPTION FACTOR 1-LIKE PROTEIN"/>
    <property type="match status" value="1"/>
</dbReference>
<keyword evidence="3" id="KW-1185">Reference proteome</keyword>
<feature type="region of interest" description="Disordered" evidence="1">
    <location>
        <begin position="632"/>
        <end position="720"/>
    </location>
</feature>
<feature type="region of interest" description="Disordered" evidence="1">
    <location>
        <begin position="238"/>
        <end position="260"/>
    </location>
</feature>
<feature type="compositionally biased region" description="Low complexity" evidence="1">
    <location>
        <begin position="520"/>
        <end position="536"/>
    </location>
</feature>
<reference evidence="2" key="2">
    <citation type="submission" date="2020-05" db="UniProtKB">
        <authorList>
            <consortium name="EnsemblMetazoa"/>
        </authorList>
    </citation>
    <scope>IDENTIFICATION</scope>
    <source>
        <strain evidence="2">MINIMUS1</strain>
    </source>
</reference>
<organism evidence="2 3">
    <name type="scientific">Anopheles minimus</name>
    <dbReference type="NCBI Taxonomy" id="112268"/>
    <lineage>
        <taxon>Eukaryota</taxon>
        <taxon>Metazoa</taxon>
        <taxon>Ecdysozoa</taxon>
        <taxon>Arthropoda</taxon>
        <taxon>Hexapoda</taxon>
        <taxon>Insecta</taxon>
        <taxon>Pterygota</taxon>
        <taxon>Neoptera</taxon>
        <taxon>Endopterygota</taxon>
        <taxon>Diptera</taxon>
        <taxon>Nematocera</taxon>
        <taxon>Culicoidea</taxon>
        <taxon>Culicidae</taxon>
        <taxon>Anophelinae</taxon>
        <taxon>Anopheles</taxon>
    </lineage>
</organism>
<evidence type="ECO:0000313" key="2">
    <source>
        <dbReference type="EnsemblMetazoa" id="AMIN005730-PA"/>
    </source>
</evidence>
<accession>A0A182W5W4</accession>
<feature type="compositionally biased region" description="Low complexity" evidence="1">
    <location>
        <begin position="362"/>
        <end position="390"/>
    </location>
</feature>
<evidence type="ECO:0000313" key="3">
    <source>
        <dbReference type="Proteomes" id="UP000075920"/>
    </source>
</evidence>
<name>A0A182W5W4_9DIPT</name>
<dbReference type="STRING" id="112268.A0A182W5W4"/>
<proteinExistence type="predicted"/>
<feature type="region of interest" description="Disordered" evidence="1">
    <location>
        <begin position="517"/>
        <end position="546"/>
    </location>
</feature>